<comment type="caution">
    <text evidence="1">The sequence shown here is derived from an EMBL/GenBank/DDBJ whole genome shotgun (WGS) entry which is preliminary data.</text>
</comment>
<protein>
    <submittedName>
        <fullName evidence="1">Uncharacterized protein</fullName>
    </submittedName>
</protein>
<dbReference type="Proteomes" id="UP000017937">
    <property type="component" value="Unassembled WGS sequence"/>
</dbReference>
<proteinExistence type="predicted"/>
<name>V6L985_HELPX</name>
<organism evidence="1 2">
    <name type="scientific">Helicobacter pylori X47-2AL</name>
    <dbReference type="NCBI Taxonomy" id="1386083"/>
    <lineage>
        <taxon>Bacteria</taxon>
        <taxon>Pseudomonadati</taxon>
        <taxon>Campylobacterota</taxon>
        <taxon>Epsilonproteobacteria</taxon>
        <taxon>Campylobacterales</taxon>
        <taxon>Helicobacteraceae</taxon>
        <taxon>Helicobacter</taxon>
    </lineage>
</organism>
<evidence type="ECO:0000313" key="2">
    <source>
        <dbReference type="Proteomes" id="UP000017937"/>
    </source>
</evidence>
<dbReference type="AlphaFoldDB" id="V6L985"/>
<reference evidence="1 2" key="1">
    <citation type="journal article" date="2013" name="Genome Announc.">
        <title>Draft Genome Sequence of Strain X47-2AL, a Feline Helicobacter pylori Isolate.</title>
        <authorList>
            <person name="Veyrier F.J."/>
            <person name="Ecobichon C."/>
            <person name="Boneca I.G."/>
        </authorList>
    </citation>
    <scope>NUCLEOTIDE SEQUENCE [LARGE SCALE GENOMIC DNA]</scope>
    <source>
        <strain evidence="1 2">X47-2AL</strain>
    </source>
</reference>
<accession>V6L985</accession>
<gene>
    <name evidence="1" type="ORF">N871_02865</name>
</gene>
<sequence length="35" mass="4309">MPLSIFIDIATKRGQSHNLFLKEDWKFEQNLDFYY</sequence>
<dbReference type="EMBL" id="AWNG01000008">
    <property type="protein sequence ID" value="EST40803.1"/>
    <property type="molecule type" value="Genomic_DNA"/>
</dbReference>
<evidence type="ECO:0000313" key="1">
    <source>
        <dbReference type="EMBL" id="EST40803.1"/>
    </source>
</evidence>